<organism evidence="6 7">
    <name type="scientific">Arenibacter aquaticus</name>
    <dbReference type="NCBI Taxonomy" id="2489054"/>
    <lineage>
        <taxon>Bacteria</taxon>
        <taxon>Pseudomonadati</taxon>
        <taxon>Bacteroidota</taxon>
        <taxon>Flavobacteriia</taxon>
        <taxon>Flavobacteriales</taxon>
        <taxon>Flavobacteriaceae</taxon>
        <taxon>Arenibacter</taxon>
    </lineage>
</organism>
<dbReference type="Gene3D" id="1.10.1660.10">
    <property type="match status" value="1"/>
</dbReference>
<evidence type="ECO:0000256" key="2">
    <source>
        <dbReference type="ARBA" id="ARBA00023015"/>
    </source>
</evidence>
<name>A0A3S0ADY6_9FLAO</name>
<dbReference type="GO" id="GO:0003700">
    <property type="term" value="F:DNA-binding transcription factor activity"/>
    <property type="evidence" value="ECO:0007669"/>
    <property type="project" value="InterPro"/>
</dbReference>
<feature type="domain" description="HTH merR-type" evidence="5">
    <location>
        <begin position="7"/>
        <end position="76"/>
    </location>
</feature>
<keyword evidence="7" id="KW-1185">Reference proteome</keyword>
<keyword evidence="1" id="KW-0678">Repressor</keyword>
<dbReference type="RefSeq" id="WP_126162239.1">
    <property type="nucleotide sequence ID" value="NZ_RQPJ01000005.1"/>
</dbReference>
<dbReference type="InterPro" id="IPR003759">
    <property type="entry name" value="Cbl-bd_cap"/>
</dbReference>
<evidence type="ECO:0000256" key="3">
    <source>
        <dbReference type="ARBA" id="ARBA00023125"/>
    </source>
</evidence>
<dbReference type="SUPFAM" id="SSF46955">
    <property type="entry name" value="Putative DNA-binding domain"/>
    <property type="match status" value="1"/>
</dbReference>
<sequence>MNSVKSTFSIKDLENLSGIKAHTIRIWEKRYNLLQPSRTDTNIRYYDIENLQKLLNVTYLYNNGFKISKISALGQEKISSVVRNLTSEQKANEHILSSFKMAMLNFDQVLFSETYNKLLKEKSFQDLFYQDFIPLLSELGMLWQTNTITPCHEHFISNLIKQKILVNTEKYQSLSPSNISKTFILFLPNNEIHELGLLFLNYEILRKGYRAIFLGPSIPIEELKDFLSLYDNLIFLSYFTVKPDGDKVNSYLMNFYEELLRNSDAELWVLGRMLKQVNTKKLPTKIIPFSRLDELVKKL</sequence>
<keyword evidence="2" id="KW-0805">Transcription regulation</keyword>
<dbReference type="Gene3D" id="1.10.1240.10">
    <property type="entry name" value="Methionine synthase domain"/>
    <property type="match status" value="1"/>
</dbReference>
<dbReference type="PROSITE" id="PS50937">
    <property type="entry name" value="HTH_MERR_2"/>
    <property type="match status" value="1"/>
</dbReference>
<dbReference type="GO" id="GO:0003677">
    <property type="term" value="F:DNA binding"/>
    <property type="evidence" value="ECO:0007669"/>
    <property type="project" value="UniProtKB-KW"/>
</dbReference>
<accession>A0A3S0ADY6</accession>
<gene>
    <name evidence="6" type="ORF">EHW67_09950</name>
</gene>
<dbReference type="OrthoDB" id="9800334at2"/>
<dbReference type="AlphaFoldDB" id="A0A3S0ADY6"/>
<dbReference type="Gene3D" id="3.40.50.280">
    <property type="entry name" value="Cobalamin-binding domain"/>
    <property type="match status" value="1"/>
</dbReference>
<evidence type="ECO:0000256" key="1">
    <source>
        <dbReference type="ARBA" id="ARBA00022491"/>
    </source>
</evidence>
<dbReference type="CDD" id="cd01104">
    <property type="entry name" value="HTH_MlrA-CarA"/>
    <property type="match status" value="1"/>
</dbReference>
<dbReference type="PANTHER" id="PTHR30204:SF69">
    <property type="entry name" value="MERR-FAMILY TRANSCRIPTIONAL REGULATOR"/>
    <property type="match status" value="1"/>
</dbReference>
<evidence type="ECO:0000256" key="4">
    <source>
        <dbReference type="ARBA" id="ARBA00023163"/>
    </source>
</evidence>
<dbReference type="SMART" id="SM00422">
    <property type="entry name" value="HTH_MERR"/>
    <property type="match status" value="1"/>
</dbReference>
<dbReference type="EMBL" id="RQPJ01000005">
    <property type="protein sequence ID" value="RTE53343.1"/>
    <property type="molecule type" value="Genomic_DNA"/>
</dbReference>
<dbReference type="Proteomes" id="UP000267585">
    <property type="component" value="Unassembled WGS sequence"/>
</dbReference>
<dbReference type="Pfam" id="PF13411">
    <property type="entry name" value="MerR_1"/>
    <property type="match status" value="1"/>
</dbReference>
<dbReference type="InterPro" id="IPR000551">
    <property type="entry name" value="MerR-type_HTH_dom"/>
</dbReference>
<protein>
    <submittedName>
        <fullName evidence="6">MerR family transcriptional regulator</fullName>
    </submittedName>
</protein>
<keyword evidence="3" id="KW-0238">DNA-binding</keyword>
<dbReference type="PANTHER" id="PTHR30204">
    <property type="entry name" value="REDOX-CYCLING DRUG-SENSING TRANSCRIPTIONAL ACTIVATOR SOXR"/>
    <property type="match status" value="1"/>
</dbReference>
<keyword evidence="4" id="KW-0804">Transcription</keyword>
<evidence type="ECO:0000259" key="5">
    <source>
        <dbReference type="PROSITE" id="PS50937"/>
    </source>
</evidence>
<comment type="caution">
    <text evidence="6">The sequence shown here is derived from an EMBL/GenBank/DDBJ whole genome shotgun (WGS) entry which is preliminary data.</text>
</comment>
<proteinExistence type="predicted"/>
<dbReference type="InterPro" id="IPR036594">
    <property type="entry name" value="Meth_synthase_dom"/>
</dbReference>
<evidence type="ECO:0000313" key="7">
    <source>
        <dbReference type="Proteomes" id="UP000267585"/>
    </source>
</evidence>
<dbReference type="Pfam" id="PF02607">
    <property type="entry name" value="B12-binding_2"/>
    <property type="match status" value="1"/>
</dbReference>
<dbReference type="InterPro" id="IPR047057">
    <property type="entry name" value="MerR_fam"/>
</dbReference>
<evidence type="ECO:0000313" key="6">
    <source>
        <dbReference type="EMBL" id="RTE53343.1"/>
    </source>
</evidence>
<reference evidence="6 7" key="1">
    <citation type="submission" date="2018-11" db="EMBL/GenBank/DDBJ databases">
        <title>Arenibacter aquaticus sp.nov., a marine bacterium isolated from surface seawater in the South China Sea.</title>
        <authorList>
            <person name="Guo J."/>
            <person name="Sun J."/>
        </authorList>
    </citation>
    <scope>NUCLEOTIDE SEQUENCE [LARGE SCALE GENOMIC DNA]</scope>
    <source>
        <strain evidence="6 7">GUO666</strain>
    </source>
</reference>
<dbReference type="InterPro" id="IPR009061">
    <property type="entry name" value="DNA-bd_dom_put_sf"/>
</dbReference>